<feature type="region of interest" description="Disordered" evidence="1">
    <location>
        <begin position="202"/>
        <end position="223"/>
    </location>
</feature>
<feature type="compositionally biased region" description="Polar residues" evidence="1">
    <location>
        <begin position="211"/>
        <end position="223"/>
    </location>
</feature>
<sequence>MVPGQQAEGTIMYPIITLYGACDYEYIGLCHIMDDMGLSYHSYHCERPLGPDDILVMCWSDKPALGWGARYLDELHTLLSHYKCGIIVLHPSRVPAAVITHPRLRMIGGHGYKRGLRALRKLIKDSIVALSERQRTASVPVTPESVTRIGVAYESLMSDGGVAKYARERGACIKTVHNRRRALIRWYGFSSVHEFRLVMLPSGREGHSPGDTGNQPESTDLMV</sequence>
<evidence type="ECO:0000313" key="2">
    <source>
        <dbReference type="EMBL" id="OVZ79969.1"/>
    </source>
</evidence>
<keyword evidence="3" id="KW-1185">Reference proteome</keyword>
<accession>A0AB73PHY2</accession>
<evidence type="ECO:0000256" key="1">
    <source>
        <dbReference type="SAM" id="MobiDB-lite"/>
    </source>
</evidence>
<evidence type="ECO:0000313" key="3">
    <source>
        <dbReference type="Proteomes" id="UP000195840"/>
    </source>
</evidence>
<protein>
    <submittedName>
        <fullName evidence="2">Uncharacterized protein</fullName>
    </submittedName>
</protein>
<gene>
    <name evidence="2" type="ORF">CBW52_12475</name>
</gene>
<organism evidence="2 3">
    <name type="scientific">Yersinia kristensenii</name>
    <dbReference type="NCBI Taxonomy" id="28152"/>
    <lineage>
        <taxon>Bacteria</taxon>
        <taxon>Pseudomonadati</taxon>
        <taxon>Pseudomonadota</taxon>
        <taxon>Gammaproteobacteria</taxon>
        <taxon>Enterobacterales</taxon>
        <taxon>Yersiniaceae</taxon>
        <taxon>Yersinia</taxon>
    </lineage>
</organism>
<dbReference type="EMBL" id="NHOG01000014">
    <property type="protein sequence ID" value="OVZ79969.1"/>
    <property type="molecule type" value="Genomic_DNA"/>
</dbReference>
<proteinExistence type="predicted"/>
<dbReference type="AlphaFoldDB" id="A0AB73PHY2"/>
<comment type="caution">
    <text evidence="2">The sequence shown here is derived from an EMBL/GenBank/DDBJ whole genome shotgun (WGS) entry which is preliminary data.</text>
</comment>
<dbReference type="Proteomes" id="UP000195840">
    <property type="component" value="Unassembled WGS sequence"/>
</dbReference>
<reference evidence="2 3" key="1">
    <citation type="submission" date="2017-05" db="EMBL/GenBank/DDBJ databases">
        <title>Whole genome sequencing of Yersinia kristensenii.</title>
        <authorList>
            <person name="Campioni F."/>
        </authorList>
    </citation>
    <scope>NUCLEOTIDE SEQUENCE [LARGE SCALE GENOMIC DNA]</scope>
    <source>
        <strain evidence="2 3">CFSAN060538</strain>
    </source>
</reference>
<name>A0AB73PHY2_YERKR</name>